<proteinExistence type="inferred from homology"/>
<dbReference type="InterPro" id="IPR013525">
    <property type="entry name" value="ABC2_TM"/>
</dbReference>
<sequence>MSGALVRIAAMALKELRVVLLDRRVLTTLVISPIIQLILFGFATTLEVKNITVGVVNRDSGVAAEQFLAGVGALRNVRALQFYASEQALADAIEQREVIAGVLLPPDLSTKVARGEPATVGVLLDGRRINAAQIVAGYLNDIALQTGATLRPDTVTAAPQVVARHWFNPNLEYRWFTLPGMITLITTVLVLSVSVQAIAREREAGTWDQLMAMPMRYWEIVAGKCVPAFTVGLCNGVLYILIIPLVSDVPFVGSIPLMILAIACFSITVTAIGLSVSTLAQNQQQAFLGGFLVIVPMMLLSGYASPVDSMAPWLQPISWLDPLSHMLILCHGLFLKGIPAETVLAQIMPMLAVASTALVAATLLLKWRSE</sequence>
<dbReference type="Gene3D" id="3.40.1710.10">
    <property type="entry name" value="abc type-2 transporter like domain"/>
    <property type="match status" value="1"/>
</dbReference>
<dbReference type="PROSITE" id="PS51012">
    <property type="entry name" value="ABC_TM2"/>
    <property type="match status" value="1"/>
</dbReference>
<dbReference type="EMBL" id="JBHLTL010000004">
    <property type="protein sequence ID" value="MFC0589105.1"/>
    <property type="molecule type" value="Genomic_DNA"/>
</dbReference>
<evidence type="ECO:0000256" key="2">
    <source>
        <dbReference type="ARBA" id="ARBA00007783"/>
    </source>
</evidence>
<evidence type="ECO:0000313" key="10">
    <source>
        <dbReference type="EMBL" id="MFC0589105.1"/>
    </source>
</evidence>
<comment type="similarity">
    <text evidence="2">Belongs to the ABC-2 integral membrane protein family.</text>
</comment>
<evidence type="ECO:0000256" key="3">
    <source>
        <dbReference type="ARBA" id="ARBA00022448"/>
    </source>
</evidence>
<keyword evidence="5 8" id="KW-0812">Transmembrane</keyword>
<feature type="transmembrane region" description="Helical" evidence="8">
    <location>
        <begin position="220"/>
        <end position="243"/>
    </location>
</feature>
<gene>
    <name evidence="10" type="ORF">ACFFF7_06735</name>
</gene>
<dbReference type="PANTHER" id="PTHR30294:SF44">
    <property type="entry name" value="MULTIDRUG ABC TRANSPORTER PERMEASE YBHR-RELATED"/>
    <property type="match status" value="1"/>
</dbReference>
<keyword evidence="11" id="KW-1185">Reference proteome</keyword>
<dbReference type="InterPro" id="IPR047817">
    <property type="entry name" value="ABC2_TM_bact-type"/>
</dbReference>
<feature type="transmembrane region" description="Helical" evidence="8">
    <location>
        <begin position="175"/>
        <end position="199"/>
    </location>
</feature>
<evidence type="ECO:0000256" key="1">
    <source>
        <dbReference type="ARBA" id="ARBA00004651"/>
    </source>
</evidence>
<dbReference type="Pfam" id="PF12698">
    <property type="entry name" value="ABC2_membrane_3"/>
    <property type="match status" value="1"/>
</dbReference>
<dbReference type="RefSeq" id="WP_379480608.1">
    <property type="nucleotide sequence ID" value="NZ_JBHLTL010000004.1"/>
</dbReference>
<protein>
    <submittedName>
        <fullName evidence="10">ABC transporter permease</fullName>
    </submittedName>
</protein>
<feature type="transmembrane region" description="Helical" evidence="8">
    <location>
        <begin position="347"/>
        <end position="367"/>
    </location>
</feature>
<reference evidence="10 11" key="1">
    <citation type="submission" date="2024-09" db="EMBL/GenBank/DDBJ databases">
        <authorList>
            <person name="Sun Q."/>
            <person name="Mori K."/>
        </authorList>
    </citation>
    <scope>NUCLEOTIDE SEQUENCE [LARGE SCALE GENOMIC DNA]</scope>
    <source>
        <strain evidence="10 11">NCAIM B.02537</strain>
    </source>
</reference>
<dbReference type="PANTHER" id="PTHR30294">
    <property type="entry name" value="MEMBRANE COMPONENT OF ABC TRANSPORTER YHHJ-RELATED"/>
    <property type="match status" value="1"/>
</dbReference>
<keyword evidence="3" id="KW-0813">Transport</keyword>
<evidence type="ECO:0000256" key="7">
    <source>
        <dbReference type="ARBA" id="ARBA00023136"/>
    </source>
</evidence>
<comment type="caution">
    <text evidence="10">The sequence shown here is derived from an EMBL/GenBank/DDBJ whole genome shotgun (WGS) entry which is preliminary data.</text>
</comment>
<evidence type="ECO:0000313" key="11">
    <source>
        <dbReference type="Proteomes" id="UP001589943"/>
    </source>
</evidence>
<keyword evidence="6 8" id="KW-1133">Transmembrane helix</keyword>
<feature type="transmembrane region" description="Helical" evidence="8">
    <location>
        <begin position="255"/>
        <end position="274"/>
    </location>
</feature>
<organism evidence="10 11">
    <name type="scientific">Novosphingobium aquiterrae</name>
    <dbReference type="NCBI Taxonomy" id="624388"/>
    <lineage>
        <taxon>Bacteria</taxon>
        <taxon>Pseudomonadati</taxon>
        <taxon>Pseudomonadota</taxon>
        <taxon>Alphaproteobacteria</taxon>
        <taxon>Sphingomonadales</taxon>
        <taxon>Sphingomonadaceae</taxon>
        <taxon>Novosphingobium</taxon>
    </lineage>
</organism>
<comment type="subcellular location">
    <subcellularLocation>
        <location evidence="1">Cell membrane</location>
        <topology evidence="1">Multi-pass membrane protein</topology>
    </subcellularLocation>
</comment>
<evidence type="ECO:0000256" key="6">
    <source>
        <dbReference type="ARBA" id="ARBA00022989"/>
    </source>
</evidence>
<name>A0ABV6PGY7_9SPHN</name>
<feature type="transmembrane region" description="Helical" evidence="8">
    <location>
        <begin position="286"/>
        <end position="305"/>
    </location>
</feature>
<keyword evidence="4" id="KW-1003">Cell membrane</keyword>
<dbReference type="Proteomes" id="UP001589943">
    <property type="component" value="Unassembled WGS sequence"/>
</dbReference>
<evidence type="ECO:0000256" key="5">
    <source>
        <dbReference type="ARBA" id="ARBA00022692"/>
    </source>
</evidence>
<accession>A0ABV6PGY7</accession>
<feature type="domain" description="ABC transmembrane type-2" evidence="9">
    <location>
        <begin position="143"/>
        <end position="368"/>
    </location>
</feature>
<keyword evidence="7 8" id="KW-0472">Membrane</keyword>
<evidence type="ECO:0000259" key="9">
    <source>
        <dbReference type="PROSITE" id="PS51012"/>
    </source>
</evidence>
<evidence type="ECO:0000256" key="4">
    <source>
        <dbReference type="ARBA" id="ARBA00022475"/>
    </source>
</evidence>
<evidence type="ECO:0000256" key="8">
    <source>
        <dbReference type="SAM" id="Phobius"/>
    </source>
</evidence>
<dbReference type="InterPro" id="IPR051449">
    <property type="entry name" value="ABC-2_transporter_component"/>
</dbReference>